<proteinExistence type="predicted"/>
<evidence type="ECO:0000313" key="3">
    <source>
        <dbReference type="Proteomes" id="UP001231915"/>
    </source>
</evidence>
<feature type="transmembrane region" description="Helical" evidence="1">
    <location>
        <begin position="80"/>
        <end position="100"/>
    </location>
</feature>
<dbReference type="RefSeq" id="WP_211010556.1">
    <property type="nucleotide sequence ID" value="NZ_JASJUT010000003.1"/>
</dbReference>
<evidence type="ECO:0000313" key="2">
    <source>
        <dbReference type="EMBL" id="MDK2595629.1"/>
    </source>
</evidence>
<feature type="transmembrane region" description="Helical" evidence="1">
    <location>
        <begin position="48"/>
        <end position="73"/>
    </location>
</feature>
<dbReference type="Proteomes" id="UP001231915">
    <property type="component" value="Unassembled WGS sequence"/>
</dbReference>
<evidence type="ECO:0000256" key="1">
    <source>
        <dbReference type="SAM" id="Phobius"/>
    </source>
</evidence>
<accession>A0ABT7EKN6</accession>
<reference evidence="2 3" key="1">
    <citation type="submission" date="2023-05" db="EMBL/GenBank/DDBJ databases">
        <title>Pseudoalteromonas ardens sp. nov., Pseudoalteromonas obscura sp. nov., and Pseudoalteromonas umbrosa sp. nov., isolated from the coral Montipora capitata.</title>
        <authorList>
            <person name="Thomas E.M."/>
            <person name="Smith E.M."/>
            <person name="Papke E."/>
            <person name="Shlafstein M.D."/>
            <person name="Oline D.K."/>
            <person name="Videau P."/>
            <person name="Saw J.H."/>
            <person name="Strangman W.K."/>
            <person name="Ushijima B."/>
        </authorList>
    </citation>
    <scope>NUCLEOTIDE SEQUENCE [LARGE SCALE GENOMIC DNA]</scope>
    <source>
        <strain evidence="2 3">P94</strain>
    </source>
</reference>
<keyword evidence="3" id="KW-1185">Reference proteome</keyword>
<gene>
    <name evidence="2" type="ORF">QNM18_11275</name>
</gene>
<keyword evidence="1" id="KW-1133">Transmembrane helix</keyword>
<keyword evidence="1" id="KW-0472">Membrane</keyword>
<protein>
    <submittedName>
        <fullName evidence="2">Uncharacterized protein</fullName>
    </submittedName>
</protein>
<feature type="transmembrane region" description="Helical" evidence="1">
    <location>
        <begin position="12"/>
        <end position="36"/>
    </location>
</feature>
<organism evidence="2 3">
    <name type="scientific">Pseudoalteromonas obscura</name>
    <dbReference type="NCBI Taxonomy" id="3048491"/>
    <lineage>
        <taxon>Bacteria</taxon>
        <taxon>Pseudomonadati</taxon>
        <taxon>Pseudomonadota</taxon>
        <taxon>Gammaproteobacteria</taxon>
        <taxon>Alteromonadales</taxon>
        <taxon>Pseudoalteromonadaceae</taxon>
        <taxon>Pseudoalteromonas</taxon>
    </lineage>
</organism>
<sequence>MIKLIENTPWWFLILLYVTTLIIGTFIGAPLLAYAYDISMSIEVQRLFVLMALMRVHFLLPLLIAATIGLTYVRGKKNKSLTYAFIAACVVLIPGLFYGLQASDIYNFAAV</sequence>
<comment type="caution">
    <text evidence="2">The sequence shown here is derived from an EMBL/GenBank/DDBJ whole genome shotgun (WGS) entry which is preliminary data.</text>
</comment>
<dbReference type="EMBL" id="JASJUT010000003">
    <property type="protein sequence ID" value="MDK2595629.1"/>
    <property type="molecule type" value="Genomic_DNA"/>
</dbReference>
<keyword evidence="1" id="KW-0812">Transmembrane</keyword>
<name>A0ABT7EKN6_9GAMM</name>